<dbReference type="InterPro" id="IPR042097">
    <property type="entry name" value="Aminopeptidase_N-like_N_sf"/>
</dbReference>
<evidence type="ECO:0008006" key="2">
    <source>
        <dbReference type="Google" id="ProtNLM"/>
    </source>
</evidence>
<accession>A0A381VYD0</accession>
<dbReference type="SUPFAM" id="SSF63737">
    <property type="entry name" value="Leukotriene A4 hydrolase N-terminal domain"/>
    <property type="match status" value="1"/>
</dbReference>
<organism evidence="1">
    <name type="scientific">marine metagenome</name>
    <dbReference type="NCBI Taxonomy" id="408172"/>
    <lineage>
        <taxon>unclassified sequences</taxon>
        <taxon>metagenomes</taxon>
        <taxon>ecological metagenomes</taxon>
    </lineage>
</organism>
<dbReference type="Gene3D" id="3.30.2010.30">
    <property type="match status" value="1"/>
</dbReference>
<dbReference type="AlphaFoldDB" id="A0A381VYD0"/>
<dbReference type="Gene3D" id="2.60.40.1730">
    <property type="entry name" value="tricorn interacting facor f3 domain"/>
    <property type="match status" value="1"/>
</dbReference>
<proteinExistence type="predicted"/>
<dbReference type="PROSITE" id="PS51257">
    <property type="entry name" value="PROKAR_LIPOPROTEIN"/>
    <property type="match status" value="1"/>
</dbReference>
<reference evidence="1" key="1">
    <citation type="submission" date="2018-05" db="EMBL/GenBank/DDBJ databases">
        <authorList>
            <person name="Lanie J.A."/>
            <person name="Ng W.-L."/>
            <person name="Kazmierczak K.M."/>
            <person name="Andrzejewski T.M."/>
            <person name="Davidsen T.M."/>
            <person name="Wayne K.J."/>
            <person name="Tettelin H."/>
            <person name="Glass J.I."/>
            <person name="Rusch D."/>
            <person name="Podicherti R."/>
            <person name="Tsui H.-C.T."/>
            <person name="Winkler M.E."/>
        </authorList>
    </citation>
    <scope>NUCLEOTIDE SEQUENCE</scope>
</reference>
<sequence>MNKTIFLLPVVAMMFGCLSMKGPQSMGVPPAKPKSFPKLSERNRLLGALLPERTCYDVQHYDINIDIDADKKYLKGHVDITAVAITDFNILQVDLAKNMQLNGVYYLGKRLTTTRRQDAVVVQFPPVNRGSDFKFRVAYEGQPVAAKKPPWDGGFVWEKDEKGRPFISVACEGDGAGLWWPLKDHIADEPDHGAKMTFAVPAELFCVSNGRLTNTTTDLETGKKAYTWEVINPINNYNISVQLGHYVLVQDTLHRNGKIETLNHYVLDYHEEVARNHFSQAKEVIRFFEKYFGEYQWWDDGYKLVEVSYLGMEHQSAVTYGNTWNNWGGSRPWTNKYY</sequence>
<protein>
    <recommendedName>
        <fullName evidence="2">Peptidase M1 membrane alanine aminopeptidase domain-containing protein</fullName>
    </recommendedName>
</protein>
<feature type="non-terminal residue" evidence="1">
    <location>
        <position position="338"/>
    </location>
</feature>
<gene>
    <name evidence="1" type="ORF">METZ01_LOCUS98139</name>
</gene>
<evidence type="ECO:0000313" key="1">
    <source>
        <dbReference type="EMBL" id="SVA45285.1"/>
    </source>
</evidence>
<dbReference type="EMBL" id="UINC01010154">
    <property type="protein sequence ID" value="SVA45285.1"/>
    <property type="molecule type" value="Genomic_DNA"/>
</dbReference>
<name>A0A381VYD0_9ZZZZ</name>